<dbReference type="PANTHER" id="PTHR30250:SF11">
    <property type="entry name" value="O-ANTIGEN TRANSPORTER-RELATED"/>
    <property type="match status" value="1"/>
</dbReference>
<dbReference type="Proteomes" id="UP000777173">
    <property type="component" value="Unassembled WGS sequence"/>
</dbReference>
<dbReference type="EMBL" id="JAHOAX010000050">
    <property type="protein sequence ID" value="MBV3125719.1"/>
    <property type="molecule type" value="Genomic_DNA"/>
</dbReference>
<evidence type="ECO:0000313" key="8">
    <source>
        <dbReference type="Proteomes" id="UP000777173"/>
    </source>
</evidence>
<dbReference type="RefSeq" id="WP_117596566.1">
    <property type="nucleotide sequence ID" value="NZ_DAWDYP010000123.1"/>
</dbReference>
<organism evidence="7 8">
    <name type="scientific">Phocaeicola dorei</name>
    <dbReference type="NCBI Taxonomy" id="357276"/>
    <lineage>
        <taxon>Bacteria</taxon>
        <taxon>Pseudomonadati</taxon>
        <taxon>Bacteroidota</taxon>
        <taxon>Bacteroidia</taxon>
        <taxon>Bacteroidales</taxon>
        <taxon>Bacteroidaceae</taxon>
        <taxon>Phocaeicola</taxon>
    </lineage>
</organism>
<dbReference type="AlphaFoldDB" id="A0AB35CDG3"/>
<evidence type="ECO:0000313" key="7">
    <source>
        <dbReference type="EMBL" id="MBV3125719.1"/>
    </source>
</evidence>
<feature type="transmembrane region" description="Helical" evidence="6">
    <location>
        <begin position="88"/>
        <end position="114"/>
    </location>
</feature>
<feature type="transmembrane region" description="Helical" evidence="6">
    <location>
        <begin position="375"/>
        <end position="394"/>
    </location>
</feature>
<keyword evidence="5 6" id="KW-0472">Membrane</keyword>
<feature type="transmembrane region" description="Helical" evidence="6">
    <location>
        <begin position="44"/>
        <end position="76"/>
    </location>
</feature>
<evidence type="ECO:0000256" key="4">
    <source>
        <dbReference type="ARBA" id="ARBA00022989"/>
    </source>
</evidence>
<evidence type="ECO:0000256" key="1">
    <source>
        <dbReference type="ARBA" id="ARBA00004651"/>
    </source>
</evidence>
<feature type="transmembrane region" description="Helical" evidence="6">
    <location>
        <begin position="226"/>
        <end position="244"/>
    </location>
</feature>
<sequence length="450" mass="49813">MSITKGIIHNGIANITQRAIRILDQLILVPFFLTAWGAEYYGEWLTLSIIPSILAFSDLGFGSAVCNGFVLAYASGNKQQAANLYKSGIWVISTTILLGTILTATIVMTGYYAGWFAKSVITASDAMLAVTIMMTSKLILFYTQLAEGFYRGARRAAIGSFLASGNSLLNIIVGITILKAGYGVISLALSNLIIAVSYTALYWIIGRRMISFDGLKGKMERKDIRMITAKGLGYLATPIWQSVYFQGTTFVVRIVLGAEAVAVFNTVRTVCRSVNQIFSIINAAIFPDLQFEYGRGNLPLVQKLFRIAVDFSIIIGFIGSCTLCVIGLNLYNWWTQNALPVDKTVWNIFMIGVFMNAVWWTSVISYRMTNQPKHFAIASTSMACFSVLVCYTTSKVWGFNGAALATTLFETIMAIYILPDSCKLLRMKVTNLFKFQDDYHILLGKIKQHN</sequence>
<gene>
    <name evidence="7" type="ORF">KSU80_21505</name>
</gene>
<evidence type="ECO:0000256" key="2">
    <source>
        <dbReference type="ARBA" id="ARBA00022475"/>
    </source>
</evidence>
<evidence type="ECO:0000256" key="3">
    <source>
        <dbReference type="ARBA" id="ARBA00022692"/>
    </source>
</evidence>
<protein>
    <submittedName>
        <fullName evidence="7">Uncharacterized protein</fullName>
    </submittedName>
</protein>
<accession>A0AB35CDG3</accession>
<feature type="transmembrane region" description="Helical" evidence="6">
    <location>
        <begin position="157"/>
        <end position="178"/>
    </location>
</feature>
<feature type="transmembrane region" description="Helical" evidence="6">
    <location>
        <begin position="20"/>
        <end position="38"/>
    </location>
</feature>
<evidence type="ECO:0000256" key="5">
    <source>
        <dbReference type="ARBA" id="ARBA00023136"/>
    </source>
</evidence>
<feature type="transmembrane region" description="Helical" evidence="6">
    <location>
        <begin position="184"/>
        <end position="205"/>
    </location>
</feature>
<dbReference type="PANTHER" id="PTHR30250">
    <property type="entry name" value="PST FAMILY PREDICTED COLANIC ACID TRANSPORTER"/>
    <property type="match status" value="1"/>
</dbReference>
<feature type="transmembrane region" description="Helical" evidence="6">
    <location>
        <begin position="311"/>
        <end position="333"/>
    </location>
</feature>
<keyword evidence="2" id="KW-1003">Cell membrane</keyword>
<dbReference type="InterPro" id="IPR050833">
    <property type="entry name" value="Poly_Biosynth_Transport"/>
</dbReference>
<name>A0AB35CDG3_9BACT</name>
<feature type="transmembrane region" description="Helical" evidence="6">
    <location>
        <begin position="126"/>
        <end position="145"/>
    </location>
</feature>
<keyword evidence="4 6" id="KW-1133">Transmembrane helix</keyword>
<keyword evidence="3 6" id="KW-0812">Transmembrane</keyword>
<proteinExistence type="predicted"/>
<evidence type="ECO:0000256" key="6">
    <source>
        <dbReference type="SAM" id="Phobius"/>
    </source>
</evidence>
<feature type="transmembrane region" description="Helical" evidence="6">
    <location>
        <begin position="400"/>
        <end position="418"/>
    </location>
</feature>
<comment type="subcellular location">
    <subcellularLocation>
        <location evidence="1">Cell membrane</location>
        <topology evidence="1">Multi-pass membrane protein</topology>
    </subcellularLocation>
</comment>
<comment type="caution">
    <text evidence="7">The sequence shown here is derived from an EMBL/GenBank/DDBJ whole genome shotgun (WGS) entry which is preliminary data.</text>
</comment>
<dbReference type="GO" id="GO:0005886">
    <property type="term" value="C:plasma membrane"/>
    <property type="evidence" value="ECO:0007669"/>
    <property type="project" value="UniProtKB-SubCell"/>
</dbReference>
<reference evidence="7" key="1">
    <citation type="submission" date="2021-06" db="EMBL/GenBank/DDBJ databases">
        <title>Collection of gut derived symbiotic bacterial strains cultured from healthy donors.</title>
        <authorList>
            <person name="Lin H."/>
            <person name="Littmann E."/>
            <person name="Pamer E.G."/>
        </authorList>
    </citation>
    <scope>NUCLEOTIDE SEQUENCE</scope>
    <source>
        <strain evidence="7">MSK.5.10</strain>
    </source>
</reference>
<feature type="transmembrane region" description="Helical" evidence="6">
    <location>
        <begin position="345"/>
        <end position="363"/>
    </location>
</feature>